<accession>A0A1I0MDW2</accession>
<keyword evidence="4" id="KW-1185">Reference proteome</keyword>
<feature type="transmembrane region" description="Helical" evidence="1">
    <location>
        <begin position="195"/>
        <end position="215"/>
    </location>
</feature>
<dbReference type="InterPro" id="IPR013099">
    <property type="entry name" value="K_chnl_dom"/>
</dbReference>
<dbReference type="Gene3D" id="1.10.287.70">
    <property type="match status" value="1"/>
</dbReference>
<feature type="transmembrane region" description="Helical" evidence="1">
    <location>
        <begin position="60"/>
        <end position="78"/>
    </location>
</feature>
<gene>
    <name evidence="3" type="ORF">SAMN05216290_0245</name>
</gene>
<organism evidence="3 4">
    <name type="scientific">Roseivirga pacifica</name>
    <dbReference type="NCBI Taxonomy" id="1267423"/>
    <lineage>
        <taxon>Bacteria</taxon>
        <taxon>Pseudomonadati</taxon>
        <taxon>Bacteroidota</taxon>
        <taxon>Cytophagia</taxon>
        <taxon>Cytophagales</taxon>
        <taxon>Roseivirgaceae</taxon>
        <taxon>Roseivirga</taxon>
    </lineage>
</organism>
<feature type="domain" description="Potassium channel" evidence="2">
    <location>
        <begin position="141"/>
        <end position="217"/>
    </location>
</feature>
<evidence type="ECO:0000313" key="3">
    <source>
        <dbReference type="EMBL" id="SEV85591.1"/>
    </source>
</evidence>
<dbReference type="Proteomes" id="UP000199437">
    <property type="component" value="Unassembled WGS sequence"/>
</dbReference>
<dbReference type="RefSeq" id="WP_090256571.1">
    <property type="nucleotide sequence ID" value="NZ_FOIR01000001.1"/>
</dbReference>
<evidence type="ECO:0000313" key="4">
    <source>
        <dbReference type="Proteomes" id="UP000199437"/>
    </source>
</evidence>
<proteinExistence type="predicted"/>
<evidence type="ECO:0000256" key="1">
    <source>
        <dbReference type="SAM" id="Phobius"/>
    </source>
</evidence>
<dbReference type="OrthoDB" id="9799090at2"/>
<dbReference type="SUPFAM" id="SSF81324">
    <property type="entry name" value="Voltage-gated potassium channels"/>
    <property type="match status" value="1"/>
</dbReference>
<feature type="transmembrane region" description="Helical" evidence="1">
    <location>
        <begin position="12"/>
        <end position="32"/>
    </location>
</feature>
<feature type="transmembrane region" description="Helical" evidence="1">
    <location>
        <begin position="90"/>
        <end position="111"/>
    </location>
</feature>
<feature type="transmembrane region" description="Helical" evidence="1">
    <location>
        <begin position="123"/>
        <end position="145"/>
    </location>
</feature>
<name>A0A1I0MDW2_9BACT</name>
<dbReference type="Pfam" id="PF07885">
    <property type="entry name" value="Ion_trans_2"/>
    <property type="match status" value="1"/>
</dbReference>
<keyword evidence="1" id="KW-0812">Transmembrane</keyword>
<keyword evidence="1" id="KW-0472">Membrane</keyword>
<keyword evidence="1" id="KW-1133">Transmembrane helix</keyword>
<feature type="transmembrane region" description="Helical" evidence="1">
    <location>
        <begin position="38"/>
        <end position="55"/>
    </location>
</feature>
<reference evidence="4" key="1">
    <citation type="submission" date="2016-10" db="EMBL/GenBank/DDBJ databases">
        <authorList>
            <person name="Varghese N."/>
            <person name="Submissions S."/>
        </authorList>
    </citation>
    <scope>NUCLEOTIDE SEQUENCE [LARGE SCALE GENOMIC DNA]</scope>
    <source>
        <strain evidence="4">CGMCC 1.12402</strain>
    </source>
</reference>
<dbReference type="GeneID" id="99985009"/>
<dbReference type="STRING" id="1267423.SAMN05216290_0245"/>
<sequence length="228" mass="25652">MNKLFDKLYPVRFELFFYSLVLILFGSLLVPIRIFNDYLAQASLVINVLAGILLLKHKKGLVTLCVVFLCLLLIANIIKLTDSSNFGDQVFNLRLFIYFCFYALVSFQIVNQVWSSKEVTKKVMYGLLSGYICIGLVAFFIFLIIETYTPGSLQGVGINASGKANGESIMYFSYITMMTIGYGEITPVTPLAQKATMMVGLLGQFYLVIIMAVVLEKYIRTSRKGKKD</sequence>
<protein>
    <submittedName>
        <fullName evidence="3">Ion channel</fullName>
    </submittedName>
</protein>
<evidence type="ECO:0000259" key="2">
    <source>
        <dbReference type="Pfam" id="PF07885"/>
    </source>
</evidence>
<dbReference type="EMBL" id="FOIR01000001">
    <property type="protein sequence ID" value="SEV85591.1"/>
    <property type="molecule type" value="Genomic_DNA"/>
</dbReference>
<dbReference type="AlphaFoldDB" id="A0A1I0MDW2"/>